<gene>
    <name evidence="1" type="ORF">METZ01_LOCUS417927</name>
</gene>
<name>A0A382X276_9ZZZZ</name>
<accession>A0A382X276</accession>
<evidence type="ECO:0000313" key="1">
    <source>
        <dbReference type="EMBL" id="SVD65073.1"/>
    </source>
</evidence>
<sequence>MKRLLTLLILTGLLFGQDTLLCPPKNLMVIDGDEQNILYWSTPSFNPVQAGEYMQTKKMVLLK</sequence>
<organism evidence="1">
    <name type="scientific">marine metagenome</name>
    <dbReference type="NCBI Taxonomy" id="408172"/>
    <lineage>
        <taxon>unclassified sequences</taxon>
        <taxon>metagenomes</taxon>
        <taxon>ecological metagenomes</taxon>
    </lineage>
</organism>
<dbReference type="AlphaFoldDB" id="A0A382X276"/>
<reference evidence="1" key="1">
    <citation type="submission" date="2018-05" db="EMBL/GenBank/DDBJ databases">
        <authorList>
            <person name="Lanie J.A."/>
            <person name="Ng W.-L."/>
            <person name="Kazmierczak K.M."/>
            <person name="Andrzejewski T.M."/>
            <person name="Davidsen T.M."/>
            <person name="Wayne K.J."/>
            <person name="Tettelin H."/>
            <person name="Glass J.I."/>
            <person name="Rusch D."/>
            <person name="Podicherti R."/>
            <person name="Tsui H.-C.T."/>
            <person name="Winkler M.E."/>
        </authorList>
    </citation>
    <scope>NUCLEOTIDE SEQUENCE</scope>
</reference>
<protein>
    <submittedName>
        <fullName evidence="1">Uncharacterized protein</fullName>
    </submittedName>
</protein>
<dbReference type="EMBL" id="UINC01164296">
    <property type="protein sequence ID" value="SVD65073.1"/>
    <property type="molecule type" value="Genomic_DNA"/>
</dbReference>
<proteinExistence type="predicted"/>